<feature type="domain" description="Neuronal tyrosine-phosphorylated phosphoinositide-3-kinase adapter N-terminal" evidence="2">
    <location>
        <begin position="208"/>
        <end position="518"/>
    </location>
</feature>
<dbReference type="Pfam" id="PF15439">
    <property type="entry name" value="NYAP_N"/>
    <property type="match status" value="1"/>
</dbReference>
<feature type="region of interest" description="Disordered" evidence="1">
    <location>
        <begin position="458"/>
        <end position="554"/>
    </location>
</feature>
<dbReference type="InterPro" id="IPR039482">
    <property type="entry name" value="NYAP_N"/>
</dbReference>
<dbReference type="GO" id="GO:0048471">
    <property type="term" value="C:perinuclear region of cytoplasm"/>
    <property type="evidence" value="ECO:0007669"/>
    <property type="project" value="TreeGrafter"/>
</dbReference>
<feature type="region of interest" description="Disordered" evidence="1">
    <location>
        <begin position="570"/>
        <end position="639"/>
    </location>
</feature>
<evidence type="ECO:0000313" key="3">
    <source>
        <dbReference type="Ensembl" id="ENSEBUP00000022737.1"/>
    </source>
</evidence>
<dbReference type="PANTHER" id="PTHR47335:SF1">
    <property type="entry name" value="UNCONVENTIONAL MYOSIN-XVI"/>
    <property type="match status" value="1"/>
</dbReference>
<dbReference type="GeneTree" id="ENSGT00890000139453"/>
<accession>A0A8C4R2H3</accession>
<dbReference type="Proteomes" id="UP000694388">
    <property type="component" value="Unplaced"/>
</dbReference>
<dbReference type="InterPro" id="IPR052838">
    <property type="entry name" value="Myosin-XVI"/>
</dbReference>
<evidence type="ECO:0000259" key="2">
    <source>
        <dbReference type="Pfam" id="PF15439"/>
    </source>
</evidence>
<dbReference type="GO" id="GO:0048812">
    <property type="term" value="P:neuron projection morphogenesis"/>
    <property type="evidence" value="ECO:0007669"/>
    <property type="project" value="TreeGrafter"/>
</dbReference>
<organism evidence="3 4">
    <name type="scientific">Eptatretus burgeri</name>
    <name type="common">Inshore hagfish</name>
    <dbReference type="NCBI Taxonomy" id="7764"/>
    <lineage>
        <taxon>Eukaryota</taxon>
        <taxon>Metazoa</taxon>
        <taxon>Chordata</taxon>
        <taxon>Craniata</taxon>
        <taxon>Vertebrata</taxon>
        <taxon>Cyclostomata</taxon>
        <taxon>Myxini</taxon>
        <taxon>Myxiniformes</taxon>
        <taxon>Myxinidae</taxon>
        <taxon>Eptatretinae</taxon>
        <taxon>Eptatretus</taxon>
    </lineage>
</organism>
<reference evidence="3" key="1">
    <citation type="submission" date="2025-08" db="UniProtKB">
        <authorList>
            <consortium name="Ensembl"/>
        </authorList>
    </citation>
    <scope>IDENTIFICATION</scope>
</reference>
<feature type="region of interest" description="Disordered" evidence="1">
    <location>
        <begin position="205"/>
        <end position="297"/>
    </location>
</feature>
<dbReference type="Ensembl" id="ENSEBUT00000023313.1">
    <property type="protein sequence ID" value="ENSEBUP00000022737.1"/>
    <property type="gene ID" value="ENSEBUG00000014017.1"/>
</dbReference>
<dbReference type="GO" id="GO:0051015">
    <property type="term" value="F:actin filament binding"/>
    <property type="evidence" value="ECO:0007669"/>
    <property type="project" value="TreeGrafter"/>
</dbReference>
<feature type="compositionally biased region" description="Polar residues" evidence="1">
    <location>
        <begin position="483"/>
        <end position="499"/>
    </location>
</feature>
<feature type="compositionally biased region" description="Low complexity" evidence="1">
    <location>
        <begin position="628"/>
        <end position="639"/>
    </location>
</feature>
<dbReference type="GO" id="GO:0016459">
    <property type="term" value="C:myosin complex"/>
    <property type="evidence" value="ECO:0007669"/>
    <property type="project" value="TreeGrafter"/>
</dbReference>
<dbReference type="AlphaFoldDB" id="A0A8C4R2H3"/>
<feature type="compositionally biased region" description="Basic and acidic residues" evidence="1">
    <location>
        <begin position="249"/>
        <end position="262"/>
    </location>
</feature>
<feature type="compositionally biased region" description="Polar residues" evidence="1">
    <location>
        <begin position="463"/>
        <end position="476"/>
    </location>
</feature>
<proteinExistence type="predicted"/>
<keyword evidence="4" id="KW-1185">Reference proteome</keyword>
<evidence type="ECO:0000256" key="1">
    <source>
        <dbReference type="SAM" id="MobiDB-lite"/>
    </source>
</evidence>
<protein>
    <submittedName>
        <fullName evidence="3">Neuronal tyrosine-phosphorylated phosphoinositide-3-kinase adaptor 2a</fullName>
    </submittedName>
</protein>
<name>A0A8C4R2H3_EPTBU</name>
<dbReference type="GO" id="GO:2000134">
    <property type="term" value="P:negative regulation of G1/S transition of mitotic cell cycle"/>
    <property type="evidence" value="ECO:0007669"/>
    <property type="project" value="TreeGrafter"/>
</dbReference>
<reference evidence="3" key="2">
    <citation type="submission" date="2025-09" db="UniProtKB">
        <authorList>
            <consortium name="Ensembl"/>
        </authorList>
    </citation>
    <scope>IDENTIFICATION</scope>
</reference>
<dbReference type="GO" id="GO:0043491">
    <property type="term" value="P:phosphatidylinositol 3-kinase/protein kinase B signal transduction"/>
    <property type="evidence" value="ECO:0007669"/>
    <property type="project" value="TreeGrafter"/>
</dbReference>
<dbReference type="PANTHER" id="PTHR47335">
    <property type="entry name" value="UNCONVENTIONAL MYOSIN-XVI"/>
    <property type="match status" value="1"/>
</dbReference>
<sequence length="639" mass="68578">MMTIHRVTRCRRESCAWSELGLGEGGNVEGERDEGWNTVGRRLVGDQSEEGTPAVCCRHRVALRVGDMSVVECSNRNAMGAMGPNRVLLKPWHGDQLVEICQQLHRRVVICQKAVRHFLAHQRLHQRLRLRRRQVSLVEAFLGGLQAAGLRVYNAVAIQNATDGARGRHALAWHTSAPRHGLSREAKAYELAGERYTHCCCQPTGGLAPSPRRPPPPKPKRNPTTRLSRSYEGGYRPSSGHSAVGDGAGDAKPRPHSDDFSNSKKVPPPKPTRHPATRLSSSYEEIGGRRGNAGTNGARLLNQTSADAACGDDCEPVYIEMGATNSTRPGAVVMSIALSPGFELGESEYEEMKYFFPEAPGLLRRPARLCQSDSELDRDDSEKLGHGAITMAITGGRSPIPPPPFPDLLPHRPPLLVLPTAPATTPIPQSNDESPLTPLEVKQLPLLESAATSYTAGVLSPPANATNTRPQLNTKAGTLPGPTHQQPAASHQRQPTRMLTLSGRPPTSEPTRKTCGRTQPRPCQTSGSDVKGRSDCGRGARGTGGSLPNRSRSLTSPLDELACLFSSGRMPLRSSSAGRRMRQSQESEEATDRLNGNGTPVTPGDTSVLAAVESPQLSTSTPSPPGAQPASSPQVTVIT</sequence>
<dbReference type="GO" id="GO:0005654">
    <property type="term" value="C:nucleoplasm"/>
    <property type="evidence" value="ECO:0007669"/>
    <property type="project" value="TreeGrafter"/>
</dbReference>
<evidence type="ECO:0000313" key="4">
    <source>
        <dbReference type="Proteomes" id="UP000694388"/>
    </source>
</evidence>
<dbReference type="GO" id="GO:0019903">
    <property type="term" value="F:protein phosphatase binding"/>
    <property type="evidence" value="ECO:0007669"/>
    <property type="project" value="TreeGrafter"/>
</dbReference>